<reference evidence="4" key="3">
    <citation type="submission" date="2025-08" db="UniProtKB">
        <authorList>
            <consortium name="RefSeq"/>
        </authorList>
    </citation>
    <scope>IDENTIFICATION</scope>
    <source>
        <tissue evidence="4">Whole organism</tissue>
    </source>
</reference>
<sequence>MQPASSSNGIPIGFDADDLPESSSSKRRQRRKEKHIKRLEHTKHLLFTKHFSNYRLPVAVASTDLKIVQLSRYESIIDRDRHPPLYVIPDQKSEWARLKMISCPCHGCECTLDPNGWLSHYINVHMRRLGVPFVDVPFPVEKQTLRASCNLSYLDYDVNTLLSVYGYQRFGLNPLKCPRNTLLPKEYRKYSQHGVLLLFACRTRHALLWHRKQIDDVVAIWVATPMQGVTVSLRCVVQPAKSTRYYSKRLQSRQLPASGLKPTPCRDLIKTDFNVVVISFQDLRELMAKSEGEQILNVELHVTGEQRI</sequence>
<feature type="region of interest" description="Disordered" evidence="1">
    <location>
        <begin position="1"/>
        <end position="34"/>
    </location>
</feature>
<feature type="domain" description="DUF4729" evidence="2">
    <location>
        <begin position="102"/>
        <end position="287"/>
    </location>
</feature>
<accession>A0ABM1NUV9</accession>
<dbReference type="GeneID" id="108610889"/>
<organism evidence="3 4">
    <name type="scientific">Drosophila arizonae</name>
    <name type="common">Fruit fly</name>
    <dbReference type="NCBI Taxonomy" id="7263"/>
    <lineage>
        <taxon>Eukaryota</taxon>
        <taxon>Metazoa</taxon>
        <taxon>Ecdysozoa</taxon>
        <taxon>Arthropoda</taxon>
        <taxon>Hexapoda</taxon>
        <taxon>Insecta</taxon>
        <taxon>Pterygota</taxon>
        <taxon>Neoptera</taxon>
        <taxon>Endopterygota</taxon>
        <taxon>Diptera</taxon>
        <taxon>Brachycera</taxon>
        <taxon>Muscomorpha</taxon>
        <taxon>Ephydroidea</taxon>
        <taxon>Drosophilidae</taxon>
        <taxon>Drosophila</taxon>
    </lineage>
</organism>
<keyword evidence="3" id="KW-1185">Reference proteome</keyword>
<evidence type="ECO:0000313" key="3">
    <source>
        <dbReference type="Proteomes" id="UP000694904"/>
    </source>
</evidence>
<dbReference type="Pfam" id="PF15866">
    <property type="entry name" value="DUF4729"/>
    <property type="match status" value="1"/>
</dbReference>
<evidence type="ECO:0000313" key="4">
    <source>
        <dbReference type="RefSeq" id="XP_017858745.1"/>
    </source>
</evidence>
<evidence type="ECO:0000259" key="2">
    <source>
        <dbReference type="Pfam" id="PF15866"/>
    </source>
</evidence>
<dbReference type="Proteomes" id="UP000694904">
    <property type="component" value="Chromosome 3"/>
</dbReference>
<proteinExistence type="predicted"/>
<protein>
    <submittedName>
        <fullName evidence="4">Uncharacterized protein LOC108610889</fullName>
    </submittedName>
</protein>
<dbReference type="RefSeq" id="XP_017858745.1">
    <property type="nucleotide sequence ID" value="XM_018003256.1"/>
</dbReference>
<feature type="compositionally biased region" description="Basic residues" evidence="1">
    <location>
        <begin position="25"/>
        <end position="34"/>
    </location>
</feature>
<evidence type="ECO:0000256" key="1">
    <source>
        <dbReference type="SAM" id="MobiDB-lite"/>
    </source>
</evidence>
<reference evidence="3" key="1">
    <citation type="journal article" date="1997" name="Nucleic Acids Res.">
        <title>tRNAscan-SE: a program for improved detection of transfer RNA genes in genomic sequence.</title>
        <authorList>
            <person name="Lowe T.M."/>
            <person name="Eddy S.R."/>
        </authorList>
    </citation>
    <scope>NUCLEOTIDE SEQUENCE [LARGE SCALE GENOMIC DNA]</scope>
</reference>
<name>A0ABM1NUV9_DROAR</name>
<gene>
    <name evidence="4" type="primary">LOC108610889</name>
</gene>
<reference evidence="3" key="2">
    <citation type="journal article" date="2016" name="G3 (Bethesda)">
        <title>Genome Evolution in Three Species of Cactophilic Drosophila.</title>
        <authorList>
            <person name="Sanchez-Flores A."/>
            <person name="Penazola F."/>
            <person name="Carpinteyro-Ponce J."/>
            <person name="Nazario-Yepiz N."/>
            <person name="Abreu-Goodger C."/>
            <person name="Machado C.A."/>
            <person name="Markow T.A."/>
        </authorList>
    </citation>
    <scope>NUCLEOTIDE SEQUENCE [LARGE SCALE GENOMIC DNA]</scope>
</reference>
<dbReference type="InterPro" id="IPR031732">
    <property type="entry name" value="DUF4729"/>
</dbReference>